<dbReference type="InterPro" id="IPR012675">
    <property type="entry name" value="Beta-grasp_dom_sf"/>
</dbReference>
<dbReference type="PROSITE" id="PS51085">
    <property type="entry name" value="2FE2S_FER_2"/>
    <property type="match status" value="1"/>
</dbReference>
<dbReference type="Gene3D" id="3.10.20.880">
    <property type="match status" value="1"/>
</dbReference>
<dbReference type="InterPro" id="IPR036010">
    <property type="entry name" value="2Fe-2S_ferredoxin-like_sf"/>
</dbReference>
<evidence type="ECO:0000259" key="1">
    <source>
        <dbReference type="PROSITE" id="PS51085"/>
    </source>
</evidence>
<dbReference type="PANTHER" id="PTHR42895:SF2">
    <property type="entry name" value="IRON-SULFUR CLUSTER PROTEIN"/>
    <property type="match status" value="1"/>
</dbReference>
<gene>
    <name evidence="2" type="ORF">HNQ80_003468</name>
</gene>
<dbReference type="PANTHER" id="PTHR42895">
    <property type="entry name" value="IRON-SULFUR CLUSTER-BINDING PROTEIN-RELATED"/>
    <property type="match status" value="1"/>
</dbReference>
<dbReference type="Proteomes" id="UP000579281">
    <property type="component" value="Unassembled WGS sequence"/>
</dbReference>
<evidence type="ECO:0000313" key="2">
    <source>
        <dbReference type="EMBL" id="MBB6217349.1"/>
    </source>
</evidence>
<dbReference type="InterPro" id="IPR052911">
    <property type="entry name" value="Corrinoid_activation_enz"/>
</dbReference>
<proteinExistence type="predicted"/>
<sequence>MEKYKVNFQSVGRMIEVPGGTTVMKAISEAGIDFDFPCGGGRRCGKCRFRILEGAIQSDHMEREFLSEKEINEGIHLACFTEIYSDISVELLRVNDVKHQILMAAEERSMRIEPHITKRYIEVKKPSLGDHQSDWRRLRESLFQGEHAAALDVQIPVLNQIPETLRTAQYHITAITYGRQILGIEQQDTTKTLIGMAFDIGTTTIVGFLIDLYSGKELSVVSTLNPQAKFGADVISRISYTEQEKNGLETLHFEVIKGINRLIKEAAEKADINVEDIYVVTIAGNTCMHHLFLGLNPRYISKSPYIPTISDPLVLNAESLHITINKTGKILVLPNIAGFVGADTVAVLLATEMDRSEEIKLVVDIGTNGEIVLGSKHKLFTCSCAAGPAFEGAQISSGMRGAIGAIDHVVFGEELEYTVIGQVKPQGICGSGLLDAIAGLSEMGIINEKGKFLHPDKITNAKAEVFKSHIIQYEGTYAFLLADEEITAHGRPILITQQDIREFQLAKGAMAAGINILMEKYGISVEEIKEVLLAGAFGNYMNPHSACSLGLIPKELEGKIKNVGNAAGTGAKLALLSASEYGRTANIADAVEFVELGSYPKFSTIFARSMNFK</sequence>
<dbReference type="Gene3D" id="3.30.420.480">
    <property type="entry name" value="Domain of unknown function (DUF4445)"/>
    <property type="match status" value="1"/>
</dbReference>
<name>A0A841L4L9_9FIRM</name>
<evidence type="ECO:0000313" key="3">
    <source>
        <dbReference type="Proteomes" id="UP000579281"/>
    </source>
</evidence>
<dbReference type="InterPro" id="IPR001041">
    <property type="entry name" value="2Fe-2S_ferredoxin-type"/>
</dbReference>
<dbReference type="EMBL" id="JACHEN010000022">
    <property type="protein sequence ID" value="MBB6217349.1"/>
    <property type="molecule type" value="Genomic_DNA"/>
</dbReference>
<dbReference type="Gene3D" id="3.10.20.30">
    <property type="match status" value="1"/>
</dbReference>
<dbReference type="InterPro" id="IPR041414">
    <property type="entry name" value="Raco-like_middle"/>
</dbReference>
<dbReference type="InterPro" id="IPR042259">
    <property type="entry name" value="Raco-like_middle_sf"/>
</dbReference>
<dbReference type="CDD" id="cd00207">
    <property type="entry name" value="fer2"/>
    <property type="match status" value="1"/>
</dbReference>
<dbReference type="Pfam" id="PF17651">
    <property type="entry name" value="Raco_middle"/>
    <property type="match status" value="1"/>
</dbReference>
<dbReference type="InterPro" id="IPR040506">
    <property type="entry name" value="RACo_linker"/>
</dbReference>
<dbReference type="Pfam" id="PF14574">
    <property type="entry name" value="RACo_C_ter"/>
    <property type="match status" value="1"/>
</dbReference>
<dbReference type="SUPFAM" id="SSF54292">
    <property type="entry name" value="2Fe-2S ferredoxin-like"/>
    <property type="match status" value="1"/>
</dbReference>
<dbReference type="Pfam" id="PF00111">
    <property type="entry name" value="Fer2"/>
    <property type="match status" value="1"/>
</dbReference>
<keyword evidence="3" id="KW-1185">Reference proteome</keyword>
<feature type="domain" description="2Fe-2S ferredoxin-type" evidence="1">
    <location>
        <begin position="4"/>
        <end position="95"/>
    </location>
</feature>
<protein>
    <submittedName>
        <fullName evidence="2">Uncharacterized 2Fe-2S/4Fe-4S cluster protein (DUF4445 family)</fullName>
    </submittedName>
</protein>
<dbReference type="Pfam" id="PF17650">
    <property type="entry name" value="RACo_linker"/>
    <property type="match status" value="1"/>
</dbReference>
<comment type="caution">
    <text evidence="2">The sequence shown here is derived from an EMBL/GenBank/DDBJ whole genome shotgun (WGS) entry which is preliminary data.</text>
</comment>
<dbReference type="AlphaFoldDB" id="A0A841L4L9"/>
<dbReference type="InterPro" id="IPR027980">
    <property type="entry name" value="RACo_C"/>
</dbReference>
<organism evidence="2 3">
    <name type="scientific">Anaerosolibacter carboniphilus</name>
    <dbReference type="NCBI Taxonomy" id="1417629"/>
    <lineage>
        <taxon>Bacteria</taxon>
        <taxon>Bacillati</taxon>
        <taxon>Bacillota</taxon>
        <taxon>Clostridia</taxon>
        <taxon>Peptostreptococcales</taxon>
        <taxon>Thermotaleaceae</taxon>
        <taxon>Anaerosolibacter</taxon>
    </lineage>
</organism>
<dbReference type="RefSeq" id="WP_330602918.1">
    <property type="nucleotide sequence ID" value="NZ_JACHEN010000022.1"/>
</dbReference>
<accession>A0A841L4L9</accession>
<reference evidence="2 3" key="1">
    <citation type="submission" date="2020-08" db="EMBL/GenBank/DDBJ databases">
        <title>Genomic Encyclopedia of Type Strains, Phase IV (KMG-IV): sequencing the most valuable type-strain genomes for metagenomic binning, comparative biology and taxonomic classification.</title>
        <authorList>
            <person name="Goeker M."/>
        </authorList>
    </citation>
    <scope>NUCLEOTIDE SEQUENCE [LARGE SCALE GENOMIC DNA]</scope>
    <source>
        <strain evidence="2 3">DSM 103526</strain>
    </source>
</reference>
<dbReference type="GO" id="GO:0051536">
    <property type="term" value="F:iron-sulfur cluster binding"/>
    <property type="evidence" value="ECO:0007669"/>
    <property type="project" value="InterPro"/>
</dbReference>